<proteinExistence type="predicted"/>
<keyword evidence="3" id="KW-1185">Reference proteome</keyword>
<feature type="compositionally biased region" description="Low complexity" evidence="1">
    <location>
        <begin position="181"/>
        <end position="190"/>
    </location>
</feature>
<organism evidence="2 3">
    <name type="scientific">Rhypophila decipiens</name>
    <dbReference type="NCBI Taxonomy" id="261697"/>
    <lineage>
        <taxon>Eukaryota</taxon>
        <taxon>Fungi</taxon>
        <taxon>Dikarya</taxon>
        <taxon>Ascomycota</taxon>
        <taxon>Pezizomycotina</taxon>
        <taxon>Sordariomycetes</taxon>
        <taxon>Sordariomycetidae</taxon>
        <taxon>Sordariales</taxon>
        <taxon>Naviculisporaceae</taxon>
        <taxon>Rhypophila</taxon>
    </lineage>
</organism>
<gene>
    <name evidence="2" type="ORF">QBC37DRAFT_412455</name>
</gene>
<evidence type="ECO:0000313" key="3">
    <source>
        <dbReference type="Proteomes" id="UP001301769"/>
    </source>
</evidence>
<evidence type="ECO:0000256" key="1">
    <source>
        <dbReference type="SAM" id="MobiDB-lite"/>
    </source>
</evidence>
<dbReference type="AlphaFoldDB" id="A0AAN6YH68"/>
<dbReference type="GO" id="GO:0000070">
    <property type="term" value="P:mitotic sister chromatid segregation"/>
    <property type="evidence" value="ECO:0007669"/>
    <property type="project" value="InterPro"/>
</dbReference>
<accession>A0AAN6YH68</accession>
<dbReference type="Pfam" id="PF08641">
    <property type="entry name" value="Mis14"/>
    <property type="match status" value="1"/>
</dbReference>
<dbReference type="InterPro" id="IPR013950">
    <property type="entry name" value="Mis14/Nsl1"/>
</dbReference>
<feature type="compositionally biased region" description="Basic residues" evidence="1">
    <location>
        <begin position="219"/>
        <end position="228"/>
    </location>
</feature>
<dbReference type="GO" id="GO:0000444">
    <property type="term" value="C:MIS12/MIND type complex"/>
    <property type="evidence" value="ECO:0007669"/>
    <property type="project" value="TreeGrafter"/>
</dbReference>
<dbReference type="Proteomes" id="UP001301769">
    <property type="component" value="Unassembled WGS sequence"/>
</dbReference>
<name>A0AAN6YH68_9PEZI</name>
<sequence>MDISHRRIELQAPEDFSYLINNVRRAAADSINAAFPPVPDGHDDGHEDELRVRIEQMVDEYITKTFTYAAPNISINGLPVDPTRFLPSNRNSSSSLMKNEQIILEPEEQYEPFDARKRQRVEELAREEEDLLRSIASLKQRVPAITAQNWAKATKEAIVEDEKLLEVARDKVLGDLVAGPSSQEQQQQQKQQEESEMQIDGGDAEGQTAAGEEGSGGSGKRKNNKKRRILLEDIGPLERQDSVEEEYRGAMEILGRLKRDMPATVAKMERARVAGGYVVTGR</sequence>
<dbReference type="PANTHER" id="PTHR31749:SF3">
    <property type="entry name" value="KINETOCHORE-ASSOCIATED PROTEIN NSL1 HOMOLOG"/>
    <property type="match status" value="1"/>
</dbReference>
<feature type="region of interest" description="Disordered" evidence="1">
    <location>
        <begin position="178"/>
        <end position="229"/>
    </location>
</feature>
<reference evidence="2" key="2">
    <citation type="submission" date="2023-05" db="EMBL/GenBank/DDBJ databases">
        <authorList>
            <consortium name="Lawrence Berkeley National Laboratory"/>
            <person name="Steindorff A."/>
            <person name="Hensen N."/>
            <person name="Bonometti L."/>
            <person name="Westerberg I."/>
            <person name="Brannstrom I.O."/>
            <person name="Guillou S."/>
            <person name="Cros-Aarteil S."/>
            <person name="Calhoun S."/>
            <person name="Haridas S."/>
            <person name="Kuo A."/>
            <person name="Mondo S."/>
            <person name="Pangilinan J."/>
            <person name="Riley R."/>
            <person name="Labutti K."/>
            <person name="Andreopoulos B."/>
            <person name="Lipzen A."/>
            <person name="Chen C."/>
            <person name="Yanf M."/>
            <person name="Daum C."/>
            <person name="Ng V."/>
            <person name="Clum A."/>
            <person name="Ohm R."/>
            <person name="Martin F."/>
            <person name="Silar P."/>
            <person name="Natvig D."/>
            <person name="Lalanne C."/>
            <person name="Gautier V."/>
            <person name="Ament-Velasquez S.L."/>
            <person name="Kruys A."/>
            <person name="Hutchinson M.I."/>
            <person name="Powell A.J."/>
            <person name="Barry K."/>
            <person name="Miller A.N."/>
            <person name="Grigoriev I.V."/>
            <person name="Debuchy R."/>
            <person name="Gladieux P."/>
            <person name="Thoren M.H."/>
            <person name="Johannesson H."/>
        </authorList>
    </citation>
    <scope>NUCLEOTIDE SEQUENCE</scope>
    <source>
        <strain evidence="2">PSN293</strain>
    </source>
</reference>
<evidence type="ECO:0000313" key="2">
    <source>
        <dbReference type="EMBL" id="KAK4218413.1"/>
    </source>
</evidence>
<reference evidence="2" key="1">
    <citation type="journal article" date="2023" name="Mol. Phylogenet. Evol.">
        <title>Genome-scale phylogeny and comparative genomics of the fungal order Sordariales.</title>
        <authorList>
            <person name="Hensen N."/>
            <person name="Bonometti L."/>
            <person name="Westerberg I."/>
            <person name="Brannstrom I.O."/>
            <person name="Guillou S."/>
            <person name="Cros-Aarteil S."/>
            <person name="Calhoun S."/>
            <person name="Haridas S."/>
            <person name="Kuo A."/>
            <person name="Mondo S."/>
            <person name="Pangilinan J."/>
            <person name="Riley R."/>
            <person name="LaButti K."/>
            <person name="Andreopoulos B."/>
            <person name="Lipzen A."/>
            <person name="Chen C."/>
            <person name="Yan M."/>
            <person name="Daum C."/>
            <person name="Ng V."/>
            <person name="Clum A."/>
            <person name="Steindorff A."/>
            <person name="Ohm R.A."/>
            <person name="Martin F."/>
            <person name="Silar P."/>
            <person name="Natvig D.O."/>
            <person name="Lalanne C."/>
            <person name="Gautier V."/>
            <person name="Ament-Velasquez S.L."/>
            <person name="Kruys A."/>
            <person name="Hutchinson M.I."/>
            <person name="Powell A.J."/>
            <person name="Barry K."/>
            <person name="Miller A.N."/>
            <person name="Grigoriev I.V."/>
            <person name="Debuchy R."/>
            <person name="Gladieux P."/>
            <person name="Hiltunen Thoren M."/>
            <person name="Johannesson H."/>
        </authorList>
    </citation>
    <scope>NUCLEOTIDE SEQUENCE</scope>
    <source>
        <strain evidence="2">PSN293</strain>
    </source>
</reference>
<feature type="compositionally biased region" description="Low complexity" evidence="1">
    <location>
        <begin position="198"/>
        <end position="212"/>
    </location>
</feature>
<dbReference type="EMBL" id="MU858053">
    <property type="protein sequence ID" value="KAK4218413.1"/>
    <property type="molecule type" value="Genomic_DNA"/>
</dbReference>
<protein>
    <submittedName>
        <fullName evidence="2">Kinetochore protein</fullName>
    </submittedName>
</protein>
<comment type="caution">
    <text evidence="2">The sequence shown here is derived from an EMBL/GenBank/DDBJ whole genome shotgun (WGS) entry which is preliminary data.</text>
</comment>
<dbReference type="PANTHER" id="PTHR31749">
    <property type="entry name" value="KINETOCHORE-ASSOCIATED PROTEIN NSL1 HOMOLOG"/>
    <property type="match status" value="1"/>
</dbReference>